<evidence type="ECO:0000256" key="3">
    <source>
        <dbReference type="SAM" id="Phobius"/>
    </source>
</evidence>
<dbReference type="PROSITE" id="PS50125">
    <property type="entry name" value="GUANYLATE_CYCLASE_2"/>
    <property type="match status" value="1"/>
</dbReference>
<keyword evidence="1" id="KW-0677">Repeat</keyword>
<keyword evidence="3" id="KW-1133">Transmembrane helix</keyword>
<dbReference type="GO" id="GO:0009190">
    <property type="term" value="P:cyclic nucleotide biosynthetic process"/>
    <property type="evidence" value="ECO:0007669"/>
    <property type="project" value="InterPro"/>
</dbReference>
<dbReference type="PANTHER" id="PTHR44227">
    <property type="match status" value="1"/>
</dbReference>
<evidence type="ECO:0000259" key="4">
    <source>
        <dbReference type="PROSITE" id="PS50125"/>
    </source>
</evidence>
<dbReference type="Pfam" id="PF00211">
    <property type="entry name" value="Guanylate_cyc"/>
    <property type="match status" value="1"/>
</dbReference>
<dbReference type="PROSITE" id="PS50005">
    <property type="entry name" value="TPR"/>
    <property type="match status" value="1"/>
</dbReference>
<organism evidence="5">
    <name type="scientific">marine metagenome</name>
    <dbReference type="NCBI Taxonomy" id="408172"/>
    <lineage>
        <taxon>unclassified sequences</taxon>
        <taxon>metagenomes</taxon>
        <taxon>ecological metagenomes</taxon>
    </lineage>
</organism>
<name>A0A381SQJ9_9ZZZZ</name>
<sequence>MSPREHRELRAIMFTDIADFTRITAGSERRAVELLDQQRTLIKPLVEEFGGNWLKELGDGVLLSFHSTIDALECAVEIQKQVQDVKQLDLRIAIHQGDIVILENDDIIGDDVNITSRMVPFSAVGGIAVSEKVTRDMSSHPEFEARFLVEPQLKGVKKIVRIYSVVSNGLPQPSKKDFDAKYEKKNPLIRPVTYIAGIVLLLGYFGYTFYFRGEGGAEVKTVLKDDKSIAVLPFMNMSGDTKDEYFSDGITEEILNRLSKVEAFRIISRTSAFSFKDKMTEMEARQIADLLSVNYIVEGSVRKWQNNVRINTSLIRAYDDKSMWSGSYERNLENIFTIQDEIASAIAEQLKVQFGEIKGNISTVTTANSSALNNYLLGRNLWNKKGKQDLIKAIDYFNLALKDDPGYAQPYIGLAESYIEMNNIAEHINKGSDDDDFFPRAETNARRALELAPEYGEAYTVLAKVAEQYRKDPEQAEDYYQKAIRYNPNYSISYLWYGTLLWKQGRTDAAFEKLEKAGDLDPLSATINARIGRFYYTVNKDYVTAYEYYTKAFEIEPDFIYGFENLFYIDLLERQLMWNKAEGLLLRTYEADSAGYGALVGLTRYYLNMGNRQQAIKYYNKFYSTYFPNYIALNTKIDSLGLCEIYQLDGDINFHLNKDYGKALDLYFKSLELIEEVQDPMQLVNIYYCIHALKSEEKINEFVEEILYDMYGDIPNEIKFAILGMDAGYSDDETKVAGFIKMLDSEHSQNYKNYALAFIFTSLEETEYAVESLEFTNEYKLVKDLKLLTNPIFDPIREDSEFIRLIKKTKLKKMDSS</sequence>
<proteinExistence type="predicted"/>
<dbReference type="SUPFAM" id="SSF55073">
    <property type="entry name" value="Nucleotide cyclase"/>
    <property type="match status" value="1"/>
</dbReference>
<reference evidence="5" key="1">
    <citation type="submission" date="2018-05" db="EMBL/GenBank/DDBJ databases">
        <authorList>
            <person name="Lanie J.A."/>
            <person name="Ng W.-L."/>
            <person name="Kazmierczak K.M."/>
            <person name="Andrzejewski T.M."/>
            <person name="Davidsen T.M."/>
            <person name="Wayne K.J."/>
            <person name="Tettelin H."/>
            <person name="Glass J.I."/>
            <person name="Rusch D."/>
            <person name="Podicherti R."/>
            <person name="Tsui H.-C.T."/>
            <person name="Winkler M.E."/>
        </authorList>
    </citation>
    <scope>NUCLEOTIDE SEQUENCE</scope>
</reference>
<dbReference type="CDD" id="cd07302">
    <property type="entry name" value="CHD"/>
    <property type="match status" value="1"/>
</dbReference>
<dbReference type="SUPFAM" id="SSF52964">
    <property type="entry name" value="TolB, N-terminal domain"/>
    <property type="match status" value="1"/>
</dbReference>
<dbReference type="AlphaFoldDB" id="A0A381SQJ9"/>
<feature type="domain" description="Guanylate cyclase" evidence="4">
    <location>
        <begin position="11"/>
        <end position="119"/>
    </location>
</feature>
<feature type="transmembrane region" description="Helical" evidence="3">
    <location>
        <begin position="191"/>
        <end position="210"/>
    </location>
</feature>
<dbReference type="SUPFAM" id="SSF48452">
    <property type="entry name" value="TPR-like"/>
    <property type="match status" value="1"/>
</dbReference>
<dbReference type="Pfam" id="PF13432">
    <property type="entry name" value="TPR_16"/>
    <property type="match status" value="1"/>
</dbReference>
<dbReference type="SMART" id="SM00028">
    <property type="entry name" value="TPR"/>
    <property type="match status" value="4"/>
</dbReference>
<dbReference type="InterPro" id="IPR052346">
    <property type="entry name" value="O-mannosyl-transferase_TMTC"/>
</dbReference>
<dbReference type="InterPro" id="IPR011990">
    <property type="entry name" value="TPR-like_helical_dom_sf"/>
</dbReference>
<dbReference type="InterPro" id="IPR029787">
    <property type="entry name" value="Nucleotide_cyclase"/>
</dbReference>
<dbReference type="SUPFAM" id="SSF81901">
    <property type="entry name" value="HCP-like"/>
    <property type="match status" value="1"/>
</dbReference>
<gene>
    <name evidence="5" type="ORF">METZ01_LOCUS59134</name>
</gene>
<keyword evidence="2" id="KW-0802">TPR repeat</keyword>
<evidence type="ECO:0000256" key="2">
    <source>
        <dbReference type="ARBA" id="ARBA00022803"/>
    </source>
</evidence>
<evidence type="ECO:0000313" key="5">
    <source>
        <dbReference type="EMBL" id="SVA06280.1"/>
    </source>
</evidence>
<dbReference type="InterPro" id="IPR019734">
    <property type="entry name" value="TPR_rpt"/>
</dbReference>
<dbReference type="PANTHER" id="PTHR44227:SF3">
    <property type="entry name" value="PROTEIN O-MANNOSYL-TRANSFERASE TMTC4"/>
    <property type="match status" value="1"/>
</dbReference>
<accession>A0A381SQJ9</accession>
<dbReference type="InterPro" id="IPR001054">
    <property type="entry name" value="A/G_cyclase"/>
</dbReference>
<evidence type="ECO:0000256" key="1">
    <source>
        <dbReference type="ARBA" id="ARBA00022737"/>
    </source>
</evidence>
<dbReference type="GO" id="GO:0035556">
    <property type="term" value="P:intracellular signal transduction"/>
    <property type="evidence" value="ECO:0007669"/>
    <property type="project" value="InterPro"/>
</dbReference>
<keyword evidence="3" id="KW-0472">Membrane</keyword>
<dbReference type="Gene3D" id="3.40.50.10070">
    <property type="entry name" value="TolB, N-terminal domain"/>
    <property type="match status" value="1"/>
</dbReference>
<dbReference type="Gene3D" id="1.25.40.10">
    <property type="entry name" value="Tetratricopeptide repeat domain"/>
    <property type="match status" value="2"/>
</dbReference>
<keyword evidence="3" id="KW-0812">Transmembrane</keyword>
<dbReference type="Gene3D" id="3.30.70.1230">
    <property type="entry name" value="Nucleotide cyclase"/>
    <property type="match status" value="1"/>
</dbReference>
<dbReference type="EMBL" id="UINC01003433">
    <property type="protein sequence ID" value="SVA06280.1"/>
    <property type="molecule type" value="Genomic_DNA"/>
</dbReference>
<protein>
    <recommendedName>
        <fullName evidence="4">Guanylate cyclase domain-containing protein</fullName>
    </recommendedName>
</protein>